<keyword evidence="1" id="KW-0812">Transmembrane</keyword>
<dbReference type="InterPro" id="IPR031993">
    <property type="entry name" value="DUF4789"/>
</dbReference>
<comment type="caution">
    <text evidence="3">The sequence shown here is derived from an EMBL/GenBank/DDBJ whole genome shotgun (WGS) entry which is preliminary data.</text>
</comment>
<feature type="domain" description="DUF4789" evidence="2">
    <location>
        <begin position="262"/>
        <end position="346"/>
    </location>
</feature>
<name>A0AAV2Q0L5_MEGNR</name>
<evidence type="ECO:0000313" key="4">
    <source>
        <dbReference type="Proteomes" id="UP001497623"/>
    </source>
</evidence>
<evidence type="ECO:0000313" key="3">
    <source>
        <dbReference type="EMBL" id="CAL4066397.1"/>
    </source>
</evidence>
<gene>
    <name evidence="3" type="ORF">MNOR_LOCUS5644</name>
</gene>
<feature type="domain" description="DUF4789" evidence="2">
    <location>
        <begin position="80"/>
        <end position="140"/>
    </location>
</feature>
<protein>
    <recommendedName>
        <fullName evidence="2">DUF4789 domain-containing protein</fullName>
    </recommendedName>
</protein>
<accession>A0AAV2Q0L5</accession>
<sequence>MDTSQQIVLGALDAVSLSLLLPWVVMLLVSWVTVESVVIPPTWVNATLNPCAATSWQLLYWSVDDTCHRIFTQGPCLETQEFYFDHNNKQGACRCPRGTYFYSPTGRCYKKHTRGPCPPREFLTEMKDGVASCRAFLPCPPRHIFWPPTDTCYEFHTQGPCLKGNLIYINPETGFPECGCNKDLMFSNYWPLTGLCFEMFKRGPCLEGSIFLYNATAGTTQCSCSPSILTNYHHPSKGCYELHKQGPCYPGQNFNFHPHSMTTRCTCRENHALHLPTGHCYRIYTQGPCGKGHFFMPQENSNSNSSLANLMTTENIGVCMEYPCTGTQRYSPEEKTCFKLGWRGPCSEGELFIYDESSPLRGMCGCTSELVGYWVLDGRCYELGKRGPCQESQMLAYTKSTGRVYCTCNGRRGYIQWRDGRCYKLETRGPCPSGQVLVVKSWDPLTPGCSYAIIRPSDKTSHTIVRKITTSSTLSSPQEESNSVRVSRVLLHNDTMVDTGSGHTNTTVAQSNLRGSDNSSATSALLQSLGNIYALGSVTDDHMRPESVAITAEDPTQKPRTLSPVYFTGRVDGRRSLDPWWAR</sequence>
<dbReference type="Pfam" id="PF16033">
    <property type="entry name" value="DUF4789"/>
    <property type="match status" value="3"/>
</dbReference>
<keyword evidence="4" id="KW-1185">Reference proteome</keyword>
<dbReference type="EMBL" id="CAXKWB010002213">
    <property type="protein sequence ID" value="CAL4066397.1"/>
    <property type="molecule type" value="Genomic_DNA"/>
</dbReference>
<evidence type="ECO:0000259" key="2">
    <source>
        <dbReference type="Pfam" id="PF16033"/>
    </source>
</evidence>
<proteinExistence type="predicted"/>
<feature type="transmembrane region" description="Helical" evidence="1">
    <location>
        <begin position="7"/>
        <end position="32"/>
    </location>
</feature>
<dbReference type="Proteomes" id="UP001497623">
    <property type="component" value="Unassembled WGS sequence"/>
</dbReference>
<organism evidence="3 4">
    <name type="scientific">Meganyctiphanes norvegica</name>
    <name type="common">Northern krill</name>
    <name type="synonym">Thysanopoda norvegica</name>
    <dbReference type="NCBI Taxonomy" id="48144"/>
    <lineage>
        <taxon>Eukaryota</taxon>
        <taxon>Metazoa</taxon>
        <taxon>Ecdysozoa</taxon>
        <taxon>Arthropoda</taxon>
        <taxon>Crustacea</taxon>
        <taxon>Multicrustacea</taxon>
        <taxon>Malacostraca</taxon>
        <taxon>Eumalacostraca</taxon>
        <taxon>Eucarida</taxon>
        <taxon>Euphausiacea</taxon>
        <taxon>Euphausiidae</taxon>
        <taxon>Meganyctiphanes</taxon>
    </lineage>
</organism>
<reference evidence="3 4" key="1">
    <citation type="submission" date="2024-05" db="EMBL/GenBank/DDBJ databases">
        <authorList>
            <person name="Wallberg A."/>
        </authorList>
    </citation>
    <scope>NUCLEOTIDE SEQUENCE [LARGE SCALE GENOMIC DNA]</scope>
</reference>
<evidence type="ECO:0000256" key="1">
    <source>
        <dbReference type="SAM" id="Phobius"/>
    </source>
</evidence>
<dbReference type="AlphaFoldDB" id="A0AAV2Q0L5"/>
<dbReference type="PANTHER" id="PTHR21177">
    <property type="entry name" value="IP06524P-RELATED"/>
    <property type="match status" value="1"/>
</dbReference>
<keyword evidence="1" id="KW-1133">Transmembrane helix</keyword>
<keyword evidence="1" id="KW-0472">Membrane</keyword>
<feature type="domain" description="DUF4789" evidence="2">
    <location>
        <begin position="399"/>
        <end position="446"/>
    </location>
</feature>